<evidence type="ECO:0000259" key="1">
    <source>
        <dbReference type="Pfam" id="PF14343"/>
    </source>
</evidence>
<dbReference type="GO" id="GO:0008233">
    <property type="term" value="F:peptidase activity"/>
    <property type="evidence" value="ECO:0007669"/>
    <property type="project" value="UniProtKB-KW"/>
</dbReference>
<dbReference type="InterPro" id="IPR025748">
    <property type="entry name" value="PrcB_C_dom"/>
</dbReference>
<sequence>MQIPLSAGIRQNRSKRYMTVVWCILLAFLLSAGGCSLVKIEEGERTPLEYTVVDTAELPQSAQELIQEKKADDFQMTYQKGDTLYLIRGYGKQMSGGYSIQVAELSASSTTIFFKTRLIGPEKENQSGAPSYPYIAVKTDYREEPVVFE</sequence>
<keyword evidence="3" id="KW-1185">Reference proteome</keyword>
<evidence type="ECO:0000313" key="2">
    <source>
        <dbReference type="EMBL" id="MEQ2358038.1"/>
    </source>
</evidence>
<keyword evidence="2" id="KW-0378">Hydrolase</keyword>
<name>A0ABV1AKI5_9FIRM</name>
<feature type="domain" description="PrcB C-terminal" evidence="1">
    <location>
        <begin position="84"/>
        <end position="139"/>
    </location>
</feature>
<dbReference type="Proteomes" id="UP001446032">
    <property type="component" value="Unassembled WGS sequence"/>
</dbReference>
<organism evidence="2 3">
    <name type="scientific">Blautia intestinihominis</name>
    <dbReference type="NCBI Taxonomy" id="3133152"/>
    <lineage>
        <taxon>Bacteria</taxon>
        <taxon>Bacillati</taxon>
        <taxon>Bacillota</taxon>
        <taxon>Clostridia</taxon>
        <taxon>Lachnospirales</taxon>
        <taxon>Lachnospiraceae</taxon>
        <taxon>Blautia</taxon>
    </lineage>
</organism>
<comment type="caution">
    <text evidence="2">The sequence shown here is derived from an EMBL/GenBank/DDBJ whole genome shotgun (WGS) entry which is preliminary data.</text>
</comment>
<evidence type="ECO:0000313" key="3">
    <source>
        <dbReference type="Proteomes" id="UP001446032"/>
    </source>
</evidence>
<proteinExistence type="predicted"/>
<dbReference type="EMBL" id="JBBMEI010000016">
    <property type="protein sequence ID" value="MEQ2358038.1"/>
    <property type="molecule type" value="Genomic_DNA"/>
</dbReference>
<accession>A0ABV1AKI5</accession>
<reference evidence="2 3" key="1">
    <citation type="submission" date="2024-03" db="EMBL/GenBank/DDBJ databases">
        <title>Human intestinal bacterial collection.</title>
        <authorList>
            <person name="Pauvert C."/>
            <person name="Hitch T.C.A."/>
            <person name="Clavel T."/>
        </authorList>
    </citation>
    <scope>NUCLEOTIDE SEQUENCE [LARGE SCALE GENOMIC DNA]</scope>
    <source>
        <strain evidence="2 3">CLA-AA-H95</strain>
    </source>
</reference>
<dbReference type="GO" id="GO:0006508">
    <property type="term" value="P:proteolysis"/>
    <property type="evidence" value="ECO:0007669"/>
    <property type="project" value="UniProtKB-KW"/>
</dbReference>
<dbReference type="Pfam" id="PF14343">
    <property type="entry name" value="PrcB_C"/>
    <property type="match status" value="1"/>
</dbReference>
<dbReference type="RefSeq" id="WP_227222566.1">
    <property type="nucleotide sequence ID" value="NZ_JBBMEI010000016.1"/>
</dbReference>
<protein>
    <submittedName>
        <fullName evidence="2">Protease complex subunit PrcB family protein</fullName>
    </submittedName>
</protein>
<keyword evidence="2" id="KW-0645">Protease</keyword>
<gene>
    <name evidence="2" type="ORF">WMO75_06755</name>
</gene>